<dbReference type="RefSeq" id="WP_181473043.1">
    <property type="nucleotide sequence ID" value="NZ_JACEFG010000003.1"/>
</dbReference>
<proteinExistence type="predicted"/>
<comment type="caution">
    <text evidence="2">The sequence shown here is derived from an EMBL/GenBank/DDBJ whole genome shotgun (WGS) entry which is preliminary data.</text>
</comment>
<keyword evidence="1" id="KW-0472">Membrane</keyword>
<sequence>MTYDMYPKRIPMMAALLAPIIILETSGVGGESLLGRIGRYGLYLLIAMLFGLCASRFKLTLIL</sequence>
<keyword evidence="1" id="KW-0812">Transmembrane</keyword>
<organism evidence="2 3">
    <name type="scientific">Halobacillus locisalis</name>
    <dbReference type="NCBI Taxonomy" id="220753"/>
    <lineage>
        <taxon>Bacteria</taxon>
        <taxon>Bacillati</taxon>
        <taxon>Bacillota</taxon>
        <taxon>Bacilli</taxon>
        <taxon>Bacillales</taxon>
        <taxon>Bacillaceae</taxon>
        <taxon>Halobacillus</taxon>
    </lineage>
</organism>
<protein>
    <submittedName>
        <fullName evidence="2">Uncharacterized protein</fullName>
    </submittedName>
</protein>
<evidence type="ECO:0000313" key="2">
    <source>
        <dbReference type="EMBL" id="MBA2175996.1"/>
    </source>
</evidence>
<evidence type="ECO:0000313" key="3">
    <source>
        <dbReference type="Proteomes" id="UP000571017"/>
    </source>
</evidence>
<feature type="transmembrane region" description="Helical" evidence="1">
    <location>
        <begin position="40"/>
        <end position="59"/>
    </location>
</feature>
<name>A0A838CWK6_9BACI</name>
<accession>A0A838CWK6</accession>
<dbReference type="Proteomes" id="UP000571017">
    <property type="component" value="Unassembled WGS sequence"/>
</dbReference>
<dbReference type="AlphaFoldDB" id="A0A838CWK6"/>
<dbReference type="EMBL" id="JACEFG010000003">
    <property type="protein sequence ID" value="MBA2175996.1"/>
    <property type="molecule type" value="Genomic_DNA"/>
</dbReference>
<gene>
    <name evidence="2" type="ORF">H0266_13955</name>
</gene>
<evidence type="ECO:0000256" key="1">
    <source>
        <dbReference type="SAM" id="Phobius"/>
    </source>
</evidence>
<reference evidence="2 3" key="1">
    <citation type="journal article" date="2004" name="Extremophiles">
        <title>Halobacillus locisalis sp. nov., a halophilic bacterium isolated from a marine solar saltern of the Yellow Sea in Korea.</title>
        <authorList>
            <person name="Yoon J.H."/>
            <person name="Kang K.H."/>
            <person name="Oh T.K."/>
            <person name="Park Y.H."/>
        </authorList>
    </citation>
    <scope>NUCLEOTIDE SEQUENCE [LARGE SCALE GENOMIC DNA]</scope>
    <source>
        <strain evidence="2 3">KCTC 3788</strain>
    </source>
</reference>
<keyword evidence="3" id="KW-1185">Reference proteome</keyword>
<keyword evidence="1" id="KW-1133">Transmembrane helix</keyword>